<comment type="caution">
    <text evidence="1">The sequence shown here is derived from an EMBL/GenBank/DDBJ whole genome shotgun (WGS) entry which is preliminary data.</text>
</comment>
<proteinExistence type="predicted"/>
<organism evidence="1 2">
    <name type="scientific">Araneus ventricosus</name>
    <name type="common">Orbweaver spider</name>
    <name type="synonym">Epeira ventricosa</name>
    <dbReference type="NCBI Taxonomy" id="182803"/>
    <lineage>
        <taxon>Eukaryota</taxon>
        <taxon>Metazoa</taxon>
        <taxon>Ecdysozoa</taxon>
        <taxon>Arthropoda</taxon>
        <taxon>Chelicerata</taxon>
        <taxon>Arachnida</taxon>
        <taxon>Araneae</taxon>
        <taxon>Araneomorphae</taxon>
        <taxon>Entelegynae</taxon>
        <taxon>Araneoidea</taxon>
        <taxon>Araneidae</taxon>
        <taxon>Araneus</taxon>
    </lineage>
</organism>
<evidence type="ECO:0000313" key="2">
    <source>
        <dbReference type="Proteomes" id="UP000499080"/>
    </source>
</evidence>
<protein>
    <submittedName>
        <fullName evidence="1">Uncharacterized protein</fullName>
    </submittedName>
</protein>
<sequence length="83" mass="9334">MRGCGGLVVRCRPRSWMVPLSKPDSAEDPLGLLHAKSYVGCQKTSGVERWCQLRCRLRHMTVAQNYEVSNKAVLALLKNHRLG</sequence>
<gene>
    <name evidence="1" type="ORF">AVEN_31831_1</name>
</gene>
<reference evidence="1 2" key="1">
    <citation type="journal article" date="2019" name="Sci. Rep.">
        <title>Orb-weaving spider Araneus ventricosus genome elucidates the spidroin gene catalogue.</title>
        <authorList>
            <person name="Kono N."/>
            <person name="Nakamura H."/>
            <person name="Ohtoshi R."/>
            <person name="Moran D.A.P."/>
            <person name="Shinohara A."/>
            <person name="Yoshida Y."/>
            <person name="Fujiwara M."/>
            <person name="Mori M."/>
            <person name="Tomita M."/>
            <person name="Arakawa K."/>
        </authorList>
    </citation>
    <scope>NUCLEOTIDE SEQUENCE [LARGE SCALE GENOMIC DNA]</scope>
</reference>
<evidence type="ECO:0000313" key="1">
    <source>
        <dbReference type="EMBL" id="GBM19433.1"/>
    </source>
</evidence>
<dbReference type="EMBL" id="BGPR01090462">
    <property type="protein sequence ID" value="GBM19433.1"/>
    <property type="molecule type" value="Genomic_DNA"/>
</dbReference>
<keyword evidence="2" id="KW-1185">Reference proteome</keyword>
<dbReference type="AlphaFoldDB" id="A0A4Y2DRF8"/>
<accession>A0A4Y2DRF8</accession>
<dbReference type="Proteomes" id="UP000499080">
    <property type="component" value="Unassembled WGS sequence"/>
</dbReference>
<name>A0A4Y2DRF8_ARAVE</name>